<dbReference type="InterPro" id="IPR013216">
    <property type="entry name" value="Methyltransf_11"/>
</dbReference>
<dbReference type="EMBL" id="SHNN01000001">
    <property type="protein sequence ID" value="MCX2980821.1"/>
    <property type="molecule type" value="Genomic_DNA"/>
</dbReference>
<dbReference type="PANTHER" id="PTHR43861">
    <property type="entry name" value="TRANS-ACONITATE 2-METHYLTRANSFERASE-RELATED"/>
    <property type="match status" value="1"/>
</dbReference>
<dbReference type="Proteomes" id="UP001143362">
    <property type="component" value="Unassembled WGS sequence"/>
</dbReference>
<dbReference type="GO" id="GO:0032259">
    <property type="term" value="P:methylation"/>
    <property type="evidence" value="ECO:0007669"/>
    <property type="project" value="UniProtKB-KW"/>
</dbReference>
<comment type="caution">
    <text evidence="2">The sequence shown here is derived from an EMBL/GenBank/DDBJ whole genome shotgun (WGS) entry which is preliminary data.</text>
</comment>
<dbReference type="Pfam" id="PF08241">
    <property type="entry name" value="Methyltransf_11"/>
    <property type="match status" value="1"/>
</dbReference>
<dbReference type="SUPFAM" id="SSF53335">
    <property type="entry name" value="S-adenosyl-L-methionine-dependent methyltransferases"/>
    <property type="match status" value="1"/>
</dbReference>
<organism evidence="2 3">
    <name type="scientific">Candidatus Litorirhabdus singularis</name>
    <dbReference type="NCBI Taxonomy" id="2518993"/>
    <lineage>
        <taxon>Bacteria</taxon>
        <taxon>Pseudomonadati</taxon>
        <taxon>Pseudomonadota</taxon>
        <taxon>Gammaproteobacteria</taxon>
        <taxon>Cellvibrionales</taxon>
        <taxon>Halieaceae</taxon>
        <taxon>Candidatus Litorirhabdus</taxon>
    </lineage>
</organism>
<dbReference type="PANTHER" id="PTHR43861:SF1">
    <property type="entry name" value="TRANS-ACONITATE 2-METHYLTRANSFERASE"/>
    <property type="match status" value="1"/>
</dbReference>
<protein>
    <submittedName>
        <fullName evidence="2">Class I SAM-dependent methyltransferase</fullName>
    </submittedName>
</protein>
<dbReference type="Gene3D" id="3.40.50.150">
    <property type="entry name" value="Vaccinia Virus protein VP39"/>
    <property type="match status" value="1"/>
</dbReference>
<sequence>MSESRGEVFYDEAKACLAYIQEPATAEFWDGLWDSQFETDLIKPFPRRGTFVSNATQKYLAPGSHILEGGCGTAFHSRHLHSLGYRTIALDFAPATVNRLSARLPEVNPVLGDVGSLPFRDGSLDGYWSLGVIEHFYDGYGKFLTEMARVVRPQGYVFVTFPYMSPLRRMLNRLNYYPPLQPQAIRKFYQFALDPERVIKDFQSSHFTLIEQQPLLGLSGFEDTFPVFSRLFSLLRKKNVACRSLNFLLNKLLQPWSGHMVLLVMQRQIDSESG</sequence>
<dbReference type="RefSeq" id="WP_279244795.1">
    <property type="nucleotide sequence ID" value="NZ_SHNN01000001.1"/>
</dbReference>
<keyword evidence="2" id="KW-0808">Transferase</keyword>
<evidence type="ECO:0000313" key="3">
    <source>
        <dbReference type="Proteomes" id="UP001143362"/>
    </source>
</evidence>
<keyword evidence="2" id="KW-0489">Methyltransferase</keyword>
<evidence type="ECO:0000313" key="2">
    <source>
        <dbReference type="EMBL" id="MCX2980821.1"/>
    </source>
</evidence>
<gene>
    <name evidence="2" type="ORF">EYC98_08015</name>
</gene>
<accession>A0ABT3TGC9</accession>
<dbReference type="GO" id="GO:0008168">
    <property type="term" value="F:methyltransferase activity"/>
    <property type="evidence" value="ECO:0007669"/>
    <property type="project" value="UniProtKB-KW"/>
</dbReference>
<feature type="domain" description="Methyltransferase type 11" evidence="1">
    <location>
        <begin position="67"/>
        <end position="159"/>
    </location>
</feature>
<name>A0ABT3TGC9_9GAMM</name>
<reference evidence="2" key="1">
    <citation type="submission" date="2019-02" db="EMBL/GenBank/DDBJ databases">
        <authorList>
            <person name="Li S.-H."/>
        </authorList>
    </citation>
    <scope>NUCLEOTIDE SEQUENCE</scope>
    <source>
        <strain evidence="2">IMCC14734</strain>
    </source>
</reference>
<dbReference type="CDD" id="cd02440">
    <property type="entry name" value="AdoMet_MTases"/>
    <property type="match status" value="1"/>
</dbReference>
<evidence type="ECO:0000259" key="1">
    <source>
        <dbReference type="Pfam" id="PF08241"/>
    </source>
</evidence>
<dbReference type="InterPro" id="IPR029063">
    <property type="entry name" value="SAM-dependent_MTases_sf"/>
</dbReference>
<keyword evidence="3" id="KW-1185">Reference proteome</keyword>
<proteinExistence type="predicted"/>